<dbReference type="Pfam" id="PF03834">
    <property type="entry name" value="Rad10"/>
    <property type="match status" value="1"/>
</dbReference>
<evidence type="ECO:0000256" key="1">
    <source>
        <dbReference type="ARBA" id="ARBA00004123"/>
    </source>
</evidence>
<evidence type="ECO:0000259" key="10">
    <source>
        <dbReference type="Pfam" id="PF03834"/>
    </source>
</evidence>
<dbReference type="Gene3D" id="3.40.50.10130">
    <property type="match status" value="1"/>
</dbReference>
<comment type="function">
    <text evidence="7">Non-catalytic component of a structure-specific DNA repair endonuclease responsible for the 5'-incision during DNA repair. Responsible, in conjunction with SLX4, for the first step in the repair of interstrand cross-links (ICL). Participates in the processing of anaphase bridge-generating DNA structures, which consist in incompletely processed DNA lesions arising during S or G2 phase, and can result in cytokinesis failure. Also required for homology-directed repair (HDR) of DNA double-strand breaks, in conjunction with SLX4.</text>
</comment>
<evidence type="ECO:0000256" key="9">
    <source>
        <dbReference type="SAM" id="MobiDB-lite"/>
    </source>
</evidence>
<dbReference type="GO" id="GO:0070522">
    <property type="term" value="C:ERCC4-ERCC1 complex"/>
    <property type="evidence" value="ECO:0007669"/>
    <property type="project" value="TreeGrafter"/>
</dbReference>
<evidence type="ECO:0000256" key="7">
    <source>
        <dbReference type="ARBA" id="ARBA00054210"/>
    </source>
</evidence>
<dbReference type="FunFam" id="3.40.50.10130:FF:000001">
    <property type="entry name" value="DNA excision repair protein ERCC-1"/>
    <property type="match status" value="1"/>
</dbReference>
<keyword evidence="5" id="KW-0234">DNA repair</keyword>
<evidence type="ECO:0000256" key="5">
    <source>
        <dbReference type="ARBA" id="ARBA00023204"/>
    </source>
</evidence>
<dbReference type="PANTHER" id="PTHR12749:SF0">
    <property type="entry name" value="DNA EXCISION REPAIR PROTEIN ERCC-1"/>
    <property type="match status" value="1"/>
</dbReference>
<dbReference type="CDD" id="cd22325">
    <property type="entry name" value="ERCC1_C-like"/>
    <property type="match status" value="1"/>
</dbReference>
<dbReference type="EMBL" id="CAXKWB010034997">
    <property type="protein sequence ID" value="CAL4145630.1"/>
    <property type="molecule type" value="Genomic_DNA"/>
</dbReference>
<dbReference type="Pfam" id="PF14520">
    <property type="entry name" value="HHH_5"/>
    <property type="match status" value="1"/>
</dbReference>
<dbReference type="NCBIfam" id="TIGR00597">
    <property type="entry name" value="rad10"/>
    <property type="match status" value="1"/>
</dbReference>
<dbReference type="Proteomes" id="UP001497623">
    <property type="component" value="Unassembled WGS sequence"/>
</dbReference>
<name>A0AAV2RYR3_MEGNR</name>
<feature type="non-terminal residue" evidence="11">
    <location>
        <position position="329"/>
    </location>
</feature>
<dbReference type="GO" id="GO:0070914">
    <property type="term" value="P:UV-damage excision repair"/>
    <property type="evidence" value="ECO:0007669"/>
    <property type="project" value="TreeGrafter"/>
</dbReference>
<comment type="similarity">
    <text evidence="2">Belongs to the ERCC1/RAD10/SWI10 family.</text>
</comment>
<proteinExistence type="inferred from homology"/>
<evidence type="ECO:0000256" key="4">
    <source>
        <dbReference type="ARBA" id="ARBA00023125"/>
    </source>
</evidence>
<dbReference type="FunFam" id="1.10.150.20:FF:000017">
    <property type="entry name" value="DNA excision repair protein ERCC-1"/>
    <property type="match status" value="1"/>
</dbReference>
<dbReference type="SUPFAM" id="SSF52980">
    <property type="entry name" value="Restriction endonuclease-like"/>
    <property type="match status" value="1"/>
</dbReference>
<dbReference type="InterPro" id="IPR004579">
    <property type="entry name" value="ERCC1/RAD10/SWI10"/>
</dbReference>
<dbReference type="GO" id="GO:0032204">
    <property type="term" value="P:regulation of telomere maintenance"/>
    <property type="evidence" value="ECO:0007669"/>
    <property type="project" value="UniProtKB-ARBA"/>
</dbReference>
<dbReference type="GO" id="GO:0003697">
    <property type="term" value="F:single-stranded DNA binding"/>
    <property type="evidence" value="ECO:0007669"/>
    <property type="project" value="TreeGrafter"/>
</dbReference>
<accession>A0AAV2RYR3</accession>
<feature type="region of interest" description="Disordered" evidence="9">
    <location>
        <begin position="300"/>
        <end position="329"/>
    </location>
</feature>
<dbReference type="AlphaFoldDB" id="A0AAV2RYR3"/>
<dbReference type="InterPro" id="IPR011335">
    <property type="entry name" value="Restrct_endonuc-II-like"/>
</dbReference>
<dbReference type="SUPFAM" id="SSF47781">
    <property type="entry name" value="RuvA domain 2-like"/>
    <property type="match status" value="1"/>
</dbReference>
<evidence type="ECO:0000256" key="2">
    <source>
        <dbReference type="ARBA" id="ARBA00008283"/>
    </source>
</evidence>
<reference evidence="11 12" key="1">
    <citation type="submission" date="2024-05" db="EMBL/GenBank/DDBJ databases">
        <authorList>
            <person name="Wallberg A."/>
        </authorList>
    </citation>
    <scope>NUCLEOTIDE SEQUENCE [LARGE SCALE GENOMIC DNA]</scope>
</reference>
<sequence>MGSTSINGFSGQNDKKCTIRKECIKNIKIVGTEVFYGEHFKVKEGDLFDPKSLKIMSDIGGPPLRGSSPTKFDTPKKRIFRARGGSRGRGNPILKSIRNVPWEFGEIVPDYTMGVTTCALFLSLRYHNLNPNYIHDRLKQLGKTYELRILLVQVDVKDPHHELKQLSKICILADMTLMLSWSADEAGRIIEVYKMFEHKPPDLIMEKQESNPYSMLIDALTSIKSVNRTDAMTLLSNFGSLEKIIGATQEELSVCPGLGPQKAQRLYTVLHQQVQKYPSPRKKSQPIKSTIFVNRSENISSISSGSTSTSTGSTSTSMGSTSSSSGSNL</sequence>
<gene>
    <name evidence="11" type="ORF">MNOR_LOCUS29756</name>
</gene>
<organism evidence="11 12">
    <name type="scientific">Meganyctiphanes norvegica</name>
    <name type="common">Northern krill</name>
    <name type="synonym">Thysanopoda norvegica</name>
    <dbReference type="NCBI Taxonomy" id="48144"/>
    <lineage>
        <taxon>Eukaryota</taxon>
        <taxon>Metazoa</taxon>
        <taxon>Ecdysozoa</taxon>
        <taxon>Arthropoda</taxon>
        <taxon>Crustacea</taxon>
        <taxon>Multicrustacea</taxon>
        <taxon>Malacostraca</taxon>
        <taxon>Eumalacostraca</taxon>
        <taxon>Eucarida</taxon>
        <taxon>Euphausiacea</taxon>
        <taxon>Euphausiidae</taxon>
        <taxon>Meganyctiphanes</taxon>
    </lineage>
</organism>
<evidence type="ECO:0000256" key="3">
    <source>
        <dbReference type="ARBA" id="ARBA00022763"/>
    </source>
</evidence>
<dbReference type="GO" id="GO:0006312">
    <property type="term" value="P:mitotic recombination"/>
    <property type="evidence" value="ECO:0007669"/>
    <property type="project" value="TreeGrafter"/>
</dbReference>
<dbReference type="Gene3D" id="1.10.150.20">
    <property type="entry name" value="5' to 3' exonuclease, C-terminal subdomain"/>
    <property type="match status" value="1"/>
</dbReference>
<dbReference type="InterPro" id="IPR047260">
    <property type="entry name" value="ERCC1-like_central_dom"/>
</dbReference>
<comment type="subcellular location">
    <subcellularLocation>
        <location evidence="1">Nucleus</location>
    </subcellularLocation>
</comment>
<evidence type="ECO:0000313" key="11">
    <source>
        <dbReference type="EMBL" id="CAL4145630.1"/>
    </source>
</evidence>
<keyword evidence="6" id="KW-0539">Nucleus</keyword>
<protein>
    <recommendedName>
        <fullName evidence="8">DNA excision repair protein ERCC-1</fullName>
    </recommendedName>
</protein>
<dbReference type="GO" id="GO:0003684">
    <property type="term" value="F:damaged DNA binding"/>
    <property type="evidence" value="ECO:0007669"/>
    <property type="project" value="InterPro"/>
</dbReference>
<feature type="domain" description="ERCC1-like central" evidence="10">
    <location>
        <begin position="87"/>
        <end position="194"/>
    </location>
</feature>
<dbReference type="GO" id="GO:0006289">
    <property type="term" value="P:nucleotide-excision repair"/>
    <property type="evidence" value="ECO:0007669"/>
    <property type="project" value="UniProtKB-ARBA"/>
</dbReference>
<evidence type="ECO:0000313" key="12">
    <source>
        <dbReference type="Proteomes" id="UP001497623"/>
    </source>
</evidence>
<dbReference type="GO" id="GO:0000110">
    <property type="term" value="C:nucleotide-excision repair factor 1 complex"/>
    <property type="evidence" value="ECO:0007669"/>
    <property type="project" value="TreeGrafter"/>
</dbReference>
<dbReference type="GO" id="GO:0006302">
    <property type="term" value="P:double-strand break repair"/>
    <property type="evidence" value="ECO:0007669"/>
    <property type="project" value="UniProtKB-ARBA"/>
</dbReference>
<evidence type="ECO:0000256" key="6">
    <source>
        <dbReference type="ARBA" id="ARBA00023242"/>
    </source>
</evidence>
<dbReference type="PANTHER" id="PTHR12749">
    <property type="entry name" value="EXCISION REPAIR CROSS-COMPLEMENTING 1 ERCC1"/>
    <property type="match status" value="1"/>
</dbReference>
<keyword evidence="12" id="KW-1185">Reference proteome</keyword>
<evidence type="ECO:0000256" key="8">
    <source>
        <dbReference type="ARBA" id="ARBA00071993"/>
    </source>
</evidence>
<comment type="caution">
    <text evidence="11">The sequence shown here is derived from an EMBL/GenBank/DDBJ whole genome shotgun (WGS) entry which is preliminary data.</text>
</comment>
<dbReference type="InterPro" id="IPR010994">
    <property type="entry name" value="RuvA_2-like"/>
</dbReference>
<keyword evidence="4" id="KW-0238">DNA-binding</keyword>
<keyword evidence="3" id="KW-0227">DNA damage</keyword>